<evidence type="ECO:0000313" key="11">
    <source>
        <dbReference type="EMBL" id="CAG8494697.1"/>
    </source>
</evidence>
<dbReference type="PANTHER" id="PTHR22950:SF692">
    <property type="entry name" value="TRANSMEMBRANE AMINO ACID TRANSPORTER FAMILY PROTEIN"/>
    <property type="match status" value="1"/>
</dbReference>
<evidence type="ECO:0000256" key="8">
    <source>
        <dbReference type="SAM" id="MobiDB-lite"/>
    </source>
</evidence>
<accession>A0A9N8WSR8</accession>
<dbReference type="Proteomes" id="UP000789739">
    <property type="component" value="Unassembled WGS sequence"/>
</dbReference>
<feature type="transmembrane region" description="Helical" evidence="9">
    <location>
        <begin position="385"/>
        <end position="405"/>
    </location>
</feature>
<feature type="region of interest" description="Disordered" evidence="8">
    <location>
        <begin position="144"/>
        <end position="163"/>
    </location>
</feature>
<evidence type="ECO:0000256" key="4">
    <source>
        <dbReference type="ARBA" id="ARBA00022692"/>
    </source>
</evidence>
<feature type="domain" description="Amino acid transporter transmembrane" evidence="10">
    <location>
        <begin position="211"/>
        <end position="565"/>
    </location>
</feature>
<keyword evidence="12" id="KW-1185">Reference proteome</keyword>
<feature type="transmembrane region" description="Helical" evidence="9">
    <location>
        <begin position="344"/>
        <end position="365"/>
    </location>
</feature>
<feature type="transmembrane region" description="Helical" evidence="9">
    <location>
        <begin position="536"/>
        <end position="555"/>
    </location>
</feature>
<evidence type="ECO:0000256" key="9">
    <source>
        <dbReference type="SAM" id="Phobius"/>
    </source>
</evidence>
<feature type="transmembrane region" description="Helical" evidence="9">
    <location>
        <begin position="241"/>
        <end position="259"/>
    </location>
</feature>
<feature type="transmembrane region" description="Helical" evidence="9">
    <location>
        <begin position="575"/>
        <end position="596"/>
    </location>
</feature>
<evidence type="ECO:0000259" key="10">
    <source>
        <dbReference type="Pfam" id="PF01490"/>
    </source>
</evidence>
<dbReference type="Pfam" id="PF01490">
    <property type="entry name" value="Aa_trans"/>
    <property type="match status" value="1"/>
</dbReference>
<dbReference type="EMBL" id="CAJVPI010000174">
    <property type="protein sequence ID" value="CAG8494697.1"/>
    <property type="molecule type" value="Genomic_DNA"/>
</dbReference>
<keyword evidence="6 9" id="KW-1133">Transmembrane helix</keyword>
<evidence type="ECO:0000256" key="3">
    <source>
        <dbReference type="ARBA" id="ARBA00022448"/>
    </source>
</evidence>
<organism evidence="11 12">
    <name type="scientific">Paraglomus brasilianum</name>
    <dbReference type="NCBI Taxonomy" id="144538"/>
    <lineage>
        <taxon>Eukaryota</taxon>
        <taxon>Fungi</taxon>
        <taxon>Fungi incertae sedis</taxon>
        <taxon>Mucoromycota</taxon>
        <taxon>Glomeromycotina</taxon>
        <taxon>Glomeromycetes</taxon>
        <taxon>Paraglomerales</taxon>
        <taxon>Paraglomeraceae</taxon>
        <taxon>Paraglomus</taxon>
    </lineage>
</organism>
<keyword evidence="7 9" id="KW-0472">Membrane</keyword>
<dbReference type="AlphaFoldDB" id="A0A9N8WSR8"/>
<name>A0A9N8WSR8_9GLOM</name>
<dbReference type="GO" id="GO:0005774">
    <property type="term" value="C:vacuolar membrane"/>
    <property type="evidence" value="ECO:0007669"/>
    <property type="project" value="TreeGrafter"/>
</dbReference>
<feature type="transmembrane region" description="Helical" evidence="9">
    <location>
        <begin position="486"/>
        <end position="505"/>
    </location>
</feature>
<keyword evidence="4 9" id="KW-0812">Transmembrane</keyword>
<dbReference type="InterPro" id="IPR013057">
    <property type="entry name" value="AA_transpt_TM"/>
</dbReference>
<comment type="subcellular location">
    <subcellularLocation>
        <location evidence="1">Membrane</location>
        <topology evidence="1">Multi-pass membrane protein</topology>
    </subcellularLocation>
</comment>
<reference evidence="11" key="1">
    <citation type="submission" date="2021-06" db="EMBL/GenBank/DDBJ databases">
        <authorList>
            <person name="Kallberg Y."/>
            <person name="Tangrot J."/>
            <person name="Rosling A."/>
        </authorList>
    </citation>
    <scope>NUCLEOTIDE SEQUENCE</scope>
    <source>
        <strain evidence="11">BR232B</strain>
    </source>
</reference>
<dbReference type="OrthoDB" id="655540at2759"/>
<evidence type="ECO:0000256" key="5">
    <source>
        <dbReference type="ARBA" id="ARBA00022970"/>
    </source>
</evidence>
<evidence type="ECO:0000256" key="2">
    <source>
        <dbReference type="ARBA" id="ARBA00008066"/>
    </source>
</evidence>
<sequence>MSAGNQLPAIDIPESRNLRNRRRSSQAGAAGVANSLASTFQSWTGNLATTASTYMSDNIAIPASYLTANEFDNVEQGPTETTSIYSPPHDSRMNPINISLRHNPYGYYGVDGSSLASRYFSPLSGYGSFLAPIAGSPAGSTDYFDSSAPDVSETRPQMSRRMSRASVRSELPKLYDIPESAPLMRRGSQVSASIPVSVIQDVHAIPMQYGSTFKQSIFNSCNILIGIGILALPLGFKLAGWAIGLSLFFFCLIVTNYTAKILAKCLDYDEGLHTYADMGAIAFGEGARSVISLLFSLELLACATALVILVGDSLHTIFPDVSIIAFKILAWIIMSPLTLMPIRYLSYFSLLGILSASYLALILVFDGLSKPARPGSLLDPMETDTWPPALATLPLSFGLIMAGFTATFAQPLILSAFHAELGHAVFPAIYRDMKEPKHYPKMVNITYAVTATIYMIMACCGYLMFGRETKEEVTQNIMATPGYNKVLNQIVVWMIAINPLAKYALTLNPINLTLEIYCSSIPAVGEWYNSGRGRRTALTIATRLLISTLVVWLAIQFPGFDKLFGWELSFRQKLIDYFIITVCTCLASLGTLWAVLT</sequence>
<comment type="caution">
    <text evidence="11">The sequence shown here is derived from an EMBL/GenBank/DDBJ whole genome shotgun (WGS) entry which is preliminary data.</text>
</comment>
<feature type="region of interest" description="Disordered" evidence="8">
    <location>
        <begin position="1"/>
        <end position="30"/>
    </location>
</feature>
<proteinExistence type="inferred from homology"/>
<gene>
    <name evidence="11" type="ORF">PBRASI_LOCUS2291</name>
</gene>
<dbReference type="GO" id="GO:0015179">
    <property type="term" value="F:L-amino acid transmembrane transporter activity"/>
    <property type="evidence" value="ECO:0007669"/>
    <property type="project" value="TreeGrafter"/>
</dbReference>
<evidence type="ECO:0000256" key="1">
    <source>
        <dbReference type="ARBA" id="ARBA00004141"/>
    </source>
</evidence>
<evidence type="ECO:0000256" key="6">
    <source>
        <dbReference type="ARBA" id="ARBA00022989"/>
    </source>
</evidence>
<feature type="transmembrane region" description="Helical" evidence="9">
    <location>
        <begin position="290"/>
        <end position="311"/>
    </location>
</feature>
<comment type="similarity">
    <text evidence="2">Belongs to the amino acid/polyamine transporter 2 family.</text>
</comment>
<feature type="transmembrane region" description="Helical" evidence="9">
    <location>
        <begin position="442"/>
        <end position="465"/>
    </location>
</feature>
<evidence type="ECO:0000256" key="7">
    <source>
        <dbReference type="ARBA" id="ARBA00023136"/>
    </source>
</evidence>
<dbReference type="PANTHER" id="PTHR22950">
    <property type="entry name" value="AMINO ACID TRANSPORTER"/>
    <property type="match status" value="1"/>
</dbReference>
<feature type="transmembrane region" description="Helical" evidence="9">
    <location>
        <begin position="317"/>
        <end position="337"/>
    </location>
</feature>
<keyword evidence="5" id="KW-0029">Amino-acid transport</keyword>
<keyword evidence="3" id="KW-0813">Transport</keyword>
<evidence type="ECO:0000313" key="12">
    <source>
        <dbReference type="Proteomes" id="UP000789739"/>
    </source>
</evidence>
<protein>
    <submittedName>
        <fullName evidence="11">3191_t:CDS:1</fullName>
    </submittedName>
</protein>